<sequence length="349" mass="36119">MSKHTRTFGCLYLFFVISIGFFIFLPLAVSADITTGLVGHWKFDEGSGTVASDSSGNVNNGALTSGPTWTTGKVSGALSFDGVDARVSIPDRNIHEFNEGTNGTISFWFKLLSYPSSVDGHLVDKYDSSVGQGGYLYRITDTDGDGVRDDFRAFIHGTTNCNGCGSNVNKTNISLNQWYHAVSVIKTTSNSSELYIDGAGALISSTGNFFGAATSTQTLSIGGNEAASNVNAVIDDARIYNRVLTAADITELYNLGSTAFDFSLTNGGNKSVTQGSSVNNTVTATLVSGTAQAVSFITASGLPTGAAATFSPISCTPSTACSTVLTISALSTTPAGTYTITVTGTATGG</sequence>
<organism evidence="1 2">
    <name type="scientific">Candidatus Giovannonibacteria bacterium GW2011_GWB1_44_23</name>
    <dbReference type="NCBI Taxonomy" id="1618652"/>
    <lineage>
        <taxon>Bacteria</taxon>
        <taxon>Candidatus Giovannoniibacteriota</taxon>
    </lineage>
</organism>
<dbReference type="SUPFAM" id="SSF49899">
    <property type="entry name" value="Concanavalin A-like lectins/glucanases"/>
    <property type="match status" value="1"/>
</dbReference>
<dbReference type="Proteomes" id="UP000033977">
    <property type="component" value="Unassembled WGS sequence"/>
</dbReference>
<evidence type="ECO:0000313" key="1">
    <source>
        <dbReference type="EMBL" id="KKT55856.1"/>
    </source>
</evidence>
<evidence type="ECO:0008006" key="3">
    <source>
        <dbReference type="Google" id="ProtNLM"/>
    </source>
</evidence>
<reference evidence="1 2" key="1">
    <citation type="journal article" date="2015" name="Nature">
        <title>rRNA introns, odd ribosomes, and small enigmatic genomes across a large radiation of phyla.</title>
        <authorList>
            <person name="Brown C.T."/>
            <person name="Hug L.A."/>
            <person name="Thomas B.C."/>
            <person name="Sharon I."/>
            <person name="Castelle C.J."/>
            <person name="Singh A."/>
            <person name="Wilkins M.J."/>
            <person name="Williams K.H."/>
            <person name="Banfield J.F."/>
        </authorList>
    </citation>
    <scope>NUCLEOTIDE SEQUENCE [LARGE SCALE GENOMIC DNA]</scope>
</reference>
<protein>
    <recommendedName>
        <fullName evidence="3">LamG-like jellyroll fold domain-containing protein</fullName>
    </recommendedName>
</protein>
<accession>A0A0G1I8P3</accession>
<feature type="non-terminal residue" evidence="1">
    <location>
        <position position="349"/>
    </location>
</feature>
<name>A0A0G1I8P3_9BACT</name>
<dbReference type="InterPro" id="IPR013320">
    <property type="entry name" value="ConA-like_dom_sf"/>
</dbReference>
<comment type="caution">
    <text evidence="1">The sequence shown here is derived from an EMBL/GenBank/DDBJ whole genome shotgun (WGS) entry which is preliminary data.</text>
</comment>
<proteinExistence type="predicted"/>
<dbReference type="Gene3D" id="2.60.120.200">
    <property type="match status" value="1"/>
</dbReference>
<dbReference type="Pfam" id="PF13385">
    <property type="entry name" value="Laminin_G_3"/>
    <property type="match status" value="1"/>
</dbReference>
<evidence type="ECO:0000313" key="2">
    <source>
        <dbReference type="Proteomes" id="UP000033977"/>
    </source>
</evidence>
<dbReference type="AlphaFoldDB" id="A0A0G1I8P3"/>
<dbReference type="EMBL" id="LCIN01000019">
    <property type="protein sequence ID" value="KKT55856.1"/>
    <property type="molecule type" value="Genomic_DNA"/>
</dbReference>
<gene>
    <name evidence="1" type="ORF">UW49_C0019G0001</name>
</gene>